<evidence type="ECO:0008006" key="3">
    <source>
        <dbReference type="Google" id="ProtNLM"/>
    </source>
</evidence>
<name>A0A4R7SPW5_9BACT</name>
<evidence type="ECO:0000313" key="2">
    <source>
        <dbReference type="Proteomes" id="UP000295662"/>
    </source>
</evidence>
<evidence type="ECO:0000313" key="1">
    <source>
        <dbReference type="EMBL" id="TDU81260.1"/>
    </source>
</evidence>
<keyword evidence="2" id="KW-1185">Reference proteome</keyword>
<reference evidence="1 2" key="1">
    <citation type="submission" date="2019-03" db="EMBL/GenBank/DDBJ databases">
        <title>Genomic Encyclopedia of Archaeal and Bacterial Type Strains, Phase II (KMG-II): from individual species to whole genera.</title>
        <authorList>
            <person name="Goeker M."/>
        </authorList>
    </citation>
    <scope>NUCLEOTIDE SEQUENCE [LARGE SCALE GENOMIC DNA]</scope>
    <source>
        <strain evidence="1 2">ATCC 25309</strain>
    </source>
</reference>
<accession>A0A4R7SPW5</accession>
<proteinExistence type="predicted"/>
<dbReference type="AlphaFoldDB" id="A0A4R7SPW5"/>
<sequence>MRGGYGVTPAGTGVTLRTKFADGVLSVPLALSYQQLVLERKSVAGWKPLAVKYPRSLGREQMRDISFTLPAGVKEGEVRVQGYRSPKFPSRFTYGKKLFARTELPRVAAPRRLDRLKTSAPEAPDPLVKGQGKEPGVWQVADNQLLYFSASRGLQVLDLSDPVNPLRTGVLRLPLASAQMFLLDETGSQVALLGRANGQGRAGAAQLFLLRIEAGAPVLIREVRLEGRMADGVLIGRHLHILTTVVDATKTRKTLLTRVDLAEPAMPKLLGKLHFAGSKPGFQVQGNRLMVAVREGAQKRLHEVAVEPGTDIKSVRSKPAKSFQLLGYEGSIQGEKLHVKSATDPLEPIMEMSLAWRTDRVLPVGDFLVQVEDGDGMSHGLAMLLPGLTADEPISRLRITPINDPDLLVEELVLGPGKVVGVSLKGDDLLVAQWVTEMSGQGSRMRTWALSLADPAAITVLDTKEQVMHGLDARAVDLARVQPLWVNAETLLWYIPARHASPPLWNWPVAAASAELSPGLLSTSSVVMAISPLHYTKGVLVAKEPRVLRVQGRVAHASAAFAETGFVFFSHDVKDEAVTLPGLESTAQVKVPMRTSPKQLRSWLQVVDFRTGEPLLRDAVSLPGQLLSVAQADAQGAVLLTQSDLSLRRDLAPTRVVQASAYDGVNVYQLTEYVTATTFNSAAVGAGTRLFLTKEMGPTGVVAIGYDPVTARLGQVSSWNTNALPTRLHVTGGHLLASSPGNLELAGIAADTGKLSAIAAYDTPETLWLQVDRAAVTPALDLWIPAGEYGVEFLQKQALGQ</sequence>
<gene>
    <name evidence="1" type="ORF">EI77_00563</name>
</gene>
<organism evidence="1 2">
    <name type="scientific">Prosthecobacter fusiformis</name>
    <dbReference type="NCBI Taxonomy" id="48464"/>
    <lineage>
        <taxon>Bacteria</taxon>
        <taxon>Pseudomonadati</taxon>
        <taxon>Verrucomicrobiota</taxon>
        <taxon>Verrucomicrobiia</taxon>
        <taxon>Verrucomicrobiales</taxon>
        <taxon>Verrucomicrobiaceae</taxon>
        <taxon>Prosthecobacter</taxon>
    </lineage>
</organism>
<comment type="caution">
    <text evidence="1">The sequence shown here is derived from an EMBL/GenBank/DDBJ whole genome shotgun (WGS) entry which is preliminary data.</text>
</comment>
<protein>
    <recommendedName>
        <fullName evidence="3">Beta propeller domain-containing protein</fullName>
    </recommendedName>
</protein>
<dbReference type="EMBL" id="SOCA01000001">
    <property type="protein sequence ID" value="TDU81260.1"/>
    <property type="molecule type" value="Genomic_DNA"/>
</dbReference>
<dbReference type="Proteomes" id="UP000295662">
    <property type="component" value="Unassembled WGS sequence"/>
</dbReference>